<feature type="transmembrane region" description="Helical" evidence="14">
    <location>
        <begin position="255"/>
        <end position="278"/>
    </location>
</feature>
<feature type="transmembrane region" description="Helical" evidence="14">
    <location>
        <begin position="170"/>
        <end position="194"/>
    </location>
</feature>
<protein>
    <submittedName>
        <fullName evidence="18">ATP-dependent translocase ABCB1-like</fullName>
    </submittedName>
</protein>
<dbReference type="FunFam" id="1.20.1560.10:FF:000018">
    <property type="entry name" value="ATP-binding cassette subfamily B member 11"/>
    <property type="match status" value="1"/>
</dbReference>
<evidence type="ECO:0000256" key="2">
    <source>
        <dbReference type="ARBA" id="ARBA00007577"/>
    </source>
</evidence>
<dbReference type="CDD" id="cd18577">
    <property type="entry name" value="ABC_6TM_Pgp_ABCB1_D1_like"/>
    <property type="match status" value="1"/>
</dbReference>
<dbReference type="InterPro" id="IPR017871">
    <property type="entry name" value="ABC_transporter-like_CS"/>
</dbReference>
<keyword evidence="10 14" id="KW-1133">Transmembrane helix</keyword>
<evidence type="ECO:0000256" key="12">
    <source>
        <dbReference type="ARBA" id="ARBA00023180"/>
    </source>
</evidence>
<feature type="transmembrane region" description="Helical" evidence="14">
    <location>
        <begin position="1100"/>
        <end position="1118"/>
    </location>
</feature>
<sequence length="1429" mass="157564">MGDQDSRDLRRSSSPPPSYEAAIRDPVVMAAIRRESHDYDNSSYEPNEDDLSSRRQDSIVSSGSETESHRVNGETQTNEEEFDDDFPDDGPSENGSVVANGDVDVKIFSQVAPICRRKSYEDAFEIRSSSKKRRKWKVKKEKKEKKEGEEEKTEMIGFSELMRYADKVDVIYMILGTICSVLDGVMQPILLYVMGNMVDVFTNYGKFDAICREVFGYSSIYNCTFDNATFANFSLNEQQWDDALGITVVMADLSYYFVGLAFGVVIFGYLQIAFWTLAGARQTRRIRQNFFRAVMRQEVGWFDTNPSGELNSVLADDMNKVQEAMSDKVSMFIQRMTTTFGGLILGFTQSWKLTLVIMFGCAPLLFIGAYAISKATATLSEKVSAAYSKAGAVAEEILSSIRTVAAFGGEKKAADKYYQNLGDAEKAGIRKGIITGVGLGYIWLIVFASYALAFYYGSVLVANEGFTVGGLITVFMGVLISAIVFGEAMPNLEVINTGRGVAKGIFEMIDRVPLIDSSSTEGLKLDNTQGNFEFKDIHFHYPARPEVKVLNGLNLQVRKGQTVALCGSSGCGKSTTVQLIQRFYDPTKGMVTLDGHDIRSLNIQWLRQNIGVVSQEPVLFATTIAENISYGRAGVTQEEIEKAAKEANAHDFIKRLPKKYNTLVGERGAQLSGGQKQRIAIARALVRNPKILLLDEATSALDTESEATVQEALDKARQGRTTIVIAHRLSTIKNADVIMGFRKGQVVEMGTHNQLMLKRGVYYHLVMSQTMKKVDNDSDEEEEDYPIRPRTHSRRSLRRSASGRRSMRGMVTERARTLSMLSAATSAAGDSSSDSSDEEEGDFINEASIGRIAKMNRSEWPYILFGVIGAFINGAIQPIFAVLFSEILNAFAAPGGNSQVLDSIMVLALMFLGLGLIALLSNILEFYMFAKSGEILTKKMRQLAFTTMLRQEIGWFDDHKNSTGALTTRLAADASMVQGATGIQLGSIVESVSLMGISIIIAFIAGWKLTFVVLGFLPFLVLSGAMSQRALQGHAARDKEALEECGKLATEAIENVRTVAALTKEPMFADNYNKSLYGPYKESKKKAHIFGFSYGFSQSIQFFAYAAAFSFGAWLITIQEMRFYEVFRVFSAIVFSGTALGRASSYAPDYAKAKMAAARIFDLVDRKPLIDSGHEGGDKPSNLVGNITFKDVRFVYPTRPDIRILNGLNTEIQAGQTCALVGSSGCGKSTSVSLLERFYDPIDGNVLIDNRDVRSLNIQWLRSQLGIVSQEPILFDMSIGENIAYGDNSRVISQDEIVEAAKSANAHDFISALPDGYNTGVGDRGTQLSGGQKQRIAIARALVRKPKILLLDEATSALDTESEKVVQEALDRASQGRTCIVIAHRLTTIQDSDKIVVIHKGKKIEEGKHEKLMKLNGGQYRRLSVISQR</sequence>
<evidence type="ECO:0000313" key="18">
    <source>
        <dbReference type="RefSeq" id="XP_035689665.1"/>
    </source>
</evidence>
<evidence type="ECO:0000256" key="5">
    <source>
        <dbReference type="ARBA" id="ARBA00022692"/>
    </source>
</evidence>
<feature type="transmembrane region" description="Helical" evidence="14">
    <location>
        <begin position="329"/>
        <end position="347"/>
    </location>
</feature>
<dbReference type="PROSITE" id="PS50893">
    <property type="entry name" value="ABC_TRANSPORTER_2"/>
    <property type="match status" value="2"/>
</dbReference>
<feature type="region of interest" description="Disordered" evidence="13">
    <location>
        <begin position="1"/>
        <end position="98"/>
    </location>
</feature>
<dbReference type="OMA" id="QDYWLRW"/>
<dbReference type="Gene3D" id="1.20.1560.10">
    <property type="entry name" value="ABC transporter type 1, transmembrane domain"/>
    <property type="match status" value="2"/>
</dbReference>
<dbReference type="GO" id="GO:0016887">
    <property type="term" value="F:ATP hydrolysis activity"/>
    <property type="evidence" value="ECO:0007669"/>
    <property type="project" value="InterPro"/>
</dbReference>
<evidence type="ECO:0000256" key="9">
    <source>
        <dbReference type="ARBA" id="ARBA00022967"/>
    </source>
</evidence>
<name>A0A9J7LY75_BRAFL</name>
<evidence type="ECO:0000256" key="10">
    <source>
        <dbReference type="ARBA" id="ARBA00022989"/>
    </source>
</evidence>
<feature type="transmembrane region" description="Helical" evidence="14">
    <location>
        <begin position="860"/>
        <end position="884"/>
    </location>
</feature>
<accession>A0A9J7LY75</accession>
<dbReference type="RefSeq" id="XP_035689665.1">
    <property type="nucleotide sequence ID" value="XM_035833772.1"/>
</dbReference>
<feature type="transmembrane region" description="Helical" evidence="14">
    <location>
        <begin position="353"/>
        <end position="372"/>
    </location>
</feature>
<dbReference type="CDD" id="cd03249">
    <property type="entry name" value="ABC_MTABC3_MDL1_MDL2"/>
    <property type="match status" value="2"/>
</dbReference>
<evidence type="ECO:0000256" key="6">
    <source>
        <dbReference type="ARBA" id="ARBA00022737"/>
    </source>
</evidence>
<dbReference type="PANTHER" id="PTHR43394:SF27">
    <property type="entry name" value="ATP-DEPENDENT TRANSLOCASE ABCB1-LIKE"/>
    <property type="match status" value="1"/>
</dbReference>
<dbReference type="SMART" id="SM00382">
    <property type="entry name" value="AAA"/>
    <property type="match status" value="2"/>
</dbReference>
<keyword evidence="3" id="KW-0813">Transport</keyword>
<feature type="domain" description="ABC transmembrane type-1" evidence="16">
    <location>
        <begin position="174"/>
        <end position="497"/>
    </location>
</feature>
<dbReference type="InterPro" id="IPR003593">
    <property type="entry name" value="AAA+_ATPase"/>
</dbReference>
<dbReference type="GeneID" id="118424963"/>
<keyword evidence="12" id="KW-0325">Glycoprotein</keyword>
<dbReference type="InterPro" id="IPR039421">
    <property type="entry name" value="Type_1_exporter"/>
</dbReference>
<dbReference type="PROSITE" id="PS50929">
    <property type="entry name" value="ABC_TM1F"/>
    <property type="match status" value="2"/>
</dbReference>
<keyword evidence="11 14" id="KW-0472">Membrane</keyword>
<feature type="domain" description="ABC transporter" evidence="15">
    <location>
        <begin position="1187"/>
        <end position="1425"/>
    </location>
</feature>
<dbReference type="Proteomes" id="UP000001554">
    <property type="component" value="Chromosome 10"/>
</dbReference>
<dbReference type="SUPFAM" id="SSF52540">
    <property type="entry name" value="P-loop containing nucleoside triphosphate hydrolases"/>
    <property type="match status" value="2"/>
</dbReference>
<evidence type="ECO:0000259" key="16">
    <source>
        <dbReference type="PROSITE" id="PS50929"/>
    </source>
</evidence>
<dbReference type="OrthoDB" id="6500128at2759"/>
<dbReference type="GO" id="GO:0005743">
    <property type="term" value="C:mitochondrial inner membrane"/>
    <property type="evidence" value="ECO:0000318"/>
    <property type="project" value="GO_Central"/>
</dbReference>
<dbReference type="InterPro" id="IPR036640">
    <property type="entry name" value="ABC1_TM_sf"/>
</dbReference>
<organism evidence="17 18">
    <name type="scientific">Branchiostoma floridae</name>
    <name type="common">Florida lancelet</name>
    <name type="synonym">Amphioxus</name>
    <dbReference type="NCBI Taxonomy" id="7739"/>
    <lineage>
        <taxon>Eukaryota</taxon>
        <taxon>Metazoa</taxon>
        <taxon>Chordata</taxon>
        <taxon>Cephalochordata</taxon>
        <taxon>Leptocardii</taxon>
        <taxon>Amphioxiformes</taxon>
        <taxon>Branchiostomatidae</taxon>
        <taxon>Branchiostoma</taxon>
    </lineage>
</organism>
<feature type="transmembrane region" description="Helical" evidence="14">
    <location>
        <begin position="433"/>
        <end position="456"/>
    </location>
</feature>
<evidence type="ECO:0000256" key="13">
    <source>
        <dbReference type="SAM" id="MobiDB-lite"/>
    </source>
</evidence>
<dbReference type="GO" id="GO:0090374">
    <property type="term" value="P:oligopeptide export from mitochondrion"/>
    <property type="evidence" value="ECO:0000318"/>
    <property type="project" value="GO_Central"/>
</dbReference>
<evidence type="ECO:0000256" key="3">
    <source>
        <dbReference type="ARBA" id="ARBA00022448"/>
    </source>
</evidence>
<keyword evidence="17" id="KW-1185">Reference proteome</keyword>
<keyword evidence="5 14" id="KW-0812">Transmembrane</keyword>
<dbReference type="GO" id="GO:0005886">
    <property type="term" value="C:plasma membrane"/>
    <property type="evidence" value="ECO:0007669"/>
    <property type="project" value="UniProtKB-SubCell"/>
</dbReference>
<evidence type="ECO:0000256" key="1">
    <source>
        <dbReference type="ARBA" id="ARBA00004651"/>
    </source>
</evidence>
<evidence type="ECO:0000256" key="8">
    <source>
        <dbReference type="ARBA" id="ARBA00022840"/>
    </source>
</evidence>
<dbReference type="Pfam" id="PF00664">
    <property type="entry name" value="ABC_membrane"/>
    <property type="match status" value="2"/>
</dbReference>
<keyword evidence="6" id="KW-0677">Repeat</keyword>
<feature type="compositionally biased region" description="Acidic residues" evidence="13">
    <location>
        <begin position="77"/>
        <end position="91"/>
    </location>
</feature>
<feature type="transmembrane region" description="Helical" evidence="14">
    <location>
        <begin position="468"/>
        <end position="486"/>
    </location>
</feature>
<dbReference type="KEGG" id="bfo:118424963"/>
<feature type="transmembrane region" description="Helical" evidence="14">
    <location>
        <begin position="994"/>
        <end position="1021"/>
    </location>
</feature>
<dbReference type="GO" id="GO:0005524">
    <property type="term" value="F:ATP binding"/>
    <property type="evidence" value="ECO:0007669"/>
    <property type="project" value="UniProtKB-KW"/>
</dbReference>
<keyword evidence="7" id="KW-0547">Nucleotide-binding</keyword>
<dbReference type="InterPro" id="IPR027417">
    <property type="entry name" value="P-loop_NTPase"/>
</dbReference>
<feature type="transmembrane region" description="Helical" evidence="14">
    <location>
        <begin position="904"/>
        <end position="930"/>
    </location>
</feature>
<comment type="subcellular location">
    <subcellularLocation>
        <location evidence="1">Cell membrane</location>
        <topology evidence="1">Multi-pass membrane protein</topology>
    </subcellularLocation>
</comment>
<keyword evidence="9" id="KW-1278">Translocase</keyword>
<gene>
    <name evidence="18" type="primary">LOC118424963</name>
</gene>
<evidence type="ECO:0000256" key="14">
    <source>
        <dbReference type="SAM" id="Phobius"/>
    </source>
</evidence>
<feature type="region of interest" description="Disordered" evidence="13">
    <location>
        <begin position="773"/>
        <end position="810"/>
    </location>
</feature>
<evidence type="ECO:0000256" key="11">
    <source>
        <dbReference type="ARBA" id="ARBA00023136"/>
    </source>
</evidence>
<dbReference type="CDD" id="cd18578">
    <property type="entry name" value="ABC_6TM_Pgp_ABCB1_D2_like"/>
    <property type="match status" value="1"/>
</dbReference>
<evidence type="ECO:0000256" key="4">
    <source>
        <dbReference type="ARBA" id="ARBA00022475"/>
    </source>
</evidence>
<proteinExistence type="inferred from homology"/>
<dbReference type="PROSITE" id="PS00211">
    <property type="entry name" value="ABC_TRANSPORTER_1"/>
    <property type="match status" value="2"/>
</dbReference>
<evidence type="ECO:0000259" key="15">
    <source>
        <dbReference type="PROSITE" id="PS50893"/>
    </source>
</evidence>
<feature type="compositionally biased region" description="Basic and acidic residues" evidence="13">
    <location>
        <begin position="1"/>
        <end position="11"/>
    </location>
</feature>
<feature type="compositionally biased region" description="Basic residues" evidence="13">
    <location>
        <begin position="789"/>
        <end position="807"/>
    </location>
</feature>
<evidence type="ECO:0000313" key="17">
    <source>
        <dbReference type="Proteomes" id="UP000001554"/>
    </source>
</evidence>
<reference evidence="18" key="2">
    <citation type="submission" date="2025-08" db="UniProtKB">
        <authorList>
            <consortium name="RefSeq"/>
        </authorList>
    </citation>
    <scope>IDENTIFICATION</scope>
    <source>
        <strain evidence="18">S238N-H82</strain>
        <tissue evidence="18">Testes</tissue>
    </source>
</reference>
<dbReference type="GO" id="GO:0015421">
    <property type="term" value="F:ABC-type oligopeptide transporter activity"/>
    <property type="evidence" value="ECO:0000318"/>
    <property type="project" value="GO_Central"/>
</dbReference>
<keyword evidence="8" id="KW-0067">ATP-binding</keyword>
<dbReference type="FunFam" id="1.20.1560.10:FF:000046">
    <property type="entry name" value="ATP-binding cassette subfamily B member 11"/>
    <property type="match status" value="1"/>
</dbReference>
<reference evidence="17" key="1">
    <citation type="journal article" date="2020" name="Nat. Ecol. Evol.">
        <title>Deeply conserved synteny resolves early events in vertebrate evolution.</title>
        <authorList>
            <person name="Simakov O."/>
            <person name="Marletaz F."/>
            <person name="Yue J.X."/>
            <person name="O'Connell B."/>
            <person name="Jenkins J."/>
            <person name="Brandt A."/>
            <person name="Calef R."/>
            <person name="Tung C.H."/>
            <person name="Huang T.K."/>
            <person name="Schmutz J."/>
            <person name="Satoh N."/>
            <person name="Yu J.K."/>
            <person name="Putnam N.H."/>
            <person name="Green R.E."/>
            <person name="Rokhsar D.S."/>
        </authorList>
    </citation>
    <scope>NUCLEOTIDE SEQUENCE [LARGE SCALE GENOMIC DNA]</scope>
    <source>
        <strain evidence="17">S238N-H82</strain>
    </source>
</reference>
<evidence type="ECO:0000256" key="7">
    <source>
        <dbReference type="ARBA" id="ARBA00022741"/>
    </source>
</evidence>
<dbReference type="InterPro" id="IPR011527">
    <property type="entry name" value="ABC1_TM_dom"/>
</dbReference>
<dbReference type="InterPro" id="IPR003439">
    <property type="entry name" value="ABC_transporter-like_ATP-bd"/>
</dbReference>
<dbReference type="SUPFAM" id="SSF90123">
    <property type="entry name" value="ABC transporter transmembrane region"/>
    <property type="match status" value="2"/>
</dbReference>
<dbReference type="FunFam" id="3.40.50.300:FF:000479">
    <property type="entry name" value="Multidrug resistance protein 1A"/>
    <property type="match status" value="2"/>
</dbReference>
<keyword evidence="4" id="KW-1003">Cell membrane</keyword>
<comment type="similarity">
    <text evidence="2">Belongs to the ABC transporter superfamily. ABCB family. Multidrug resistance exporter (TC 3.A.1.201) subfamily.</text>
</comment>
<feature type="domain" description="ABC transmembrane type-1" evidence="16">
    <location>
        <begin position="864"/>
        <end position="1152"/>
    </location>
</feature>
<feature type="domain" description="ABC transporter" evidence="15">
    <location>
        <begin position="532"/>
        <end position="768"/>
    </location>
</feature>
<dbReference type="Pfam" id="PF00005">
    <property type="entry name" value="ABC_tran"/>
    <property type="match status" value="2"/>
</dbReference>
<dbReference type="PANTHER" id="PTHR43394">
    <property type="entry name" value="ATP-DEPENDENT PERMEASE MDL1, MITOCHONDRIAL"/>
    <property type="match status" value="1"/>
</dbReference>
<dbReference type="Gene3D" id="3.40.50.300">
    <property type="entry name" value="P-loop containing nucleotide triphosphate hydrolases"/>
    <property type="match status" value="2"/>
</dbReference>